<dbReference type="InterPro" id="IPR037917">
    <property type="entry name" value="Ypt35_PX"/>
</dbReference>
<dbReference type="PANTHER" id="PTHR10555">
    <property type="entry name" value="SORTING NEXIN"/>
    <property type="match status" value="1"/>
</dbReference>
<dbReference type="SMART" id="SM00312">
    <property type="entry name" value="PX"/>
    <property type="match status" value="1"/>
</dbReference>
<name>A0A9P0QN70_9ASCO</name>
<dbReference type="CDD" id="cd07280">
    <property type="entry name" value="PX_YPT35"/>
    <property type="match status" value="1"/>
</dbReference>
<dbReference type="SUPFAM" id="SSF64268">
    <property type="entry name" value="PX domain"/>
    <property type="match status" value="1"/>
</dbReference>
<evidence type="ECO:0000256" key="4">
    <source>
        <dbReference type="ARBA" id="ARBA00022554"/>
    </source>
</evidence>
<reference evidence="11" key="1">
    <citation type="submission" date="2022-03" db="EMBL/GenBank/DDBJ databases">
        <authorList>
            <person name="Legras J.-L."/>
            <person name="Devillers H."/>
            <person name="Grondin C."/>
        </authorList>
    </citation>
    <scope>NUCLEOTIDE SEQUENCE</scope>
    <source>
        <strain evidence="11">CLIB 1423</strain>
    </source>
</reference>
<evidence type="ECO:0000256" key="2">
    <source>
        <dbReference type="ARBA" id="ARBA00004481"/>
    </source>
</evidence>
<evidence type="ECO:0000256" key="9">
    <source>
        <dbReference type="ARBA" id="ARBA00033785"/>
    </source>
</evidence>
<dbReference type="GO" id="GO:0032266">
    <property type="term" value="F:phosphatidylinositol-3-phosphate binding"/>
    <property type="evidence" value="ECO:0007669"/>
    <property type="project" value="InterPro"/>
</dbReference>
<comment type="caution">
    <text evidence="11">The sequence shown here is derived from an EMBL/GenBank/DDBJ whole genome shotgun (WGS) entry which is preliminary data.</text>
</comment>
<dbReference type="EMBL" id="CAKXYY010000004">
    <property type="protein sequence ID" value="CAH2351638.1"/>
    <property type="molecule type" value="Genomic_DNA"/>
</dbReference>
<dbReference type="Pfam" id="PF00787">
    <property type="entry name" value="PX"/>
    <property type="match status" value="1"/>
</dbReference>
<keyword evidence="5" id="KW-0967">Endosome</keyword>
<proteinExistence type="inferred from homology"/>
<evidence type="ECO:0000256" key="1">
    <source>
        <dbReference type="ARBA" id="ARBA00004148"/>
    </source>
</evidence>
<dbReference type="PANTHER" id="PTHR10555:SF170">
    <property type="entry name" value="FI18122P1"/>
    <property type="match status" value="1"/>
</dbReference>
<keyword evidence="6" id="KW-0472">Membrane</keyword>
<feature type="domain" description="PX" evidence="10">
    <location>
        <begin position="33"/>
        <end position="145"/>
    </location>
</feature>
<keyword evidence="12" id="KW-1185">Reference proteome</keyword>
<evidence type="ECO:0000256" key="8">
    <source>
        <dbReference type="ARBA" id="ARBA00033774"/>
    </source>
</evidence>
<dbReference type="InterPro" id="IPR001683">
    <property type="entry name" value="PX_dom"/>
</dbReference>
<evidence type="ECO:0000256" key="6">
    <source>
        <dbReference type="ARBA" id="ARBA00023136"/>
    </source>
</evidence>
<dbReference type="InterPro" id="IPR036871">
    <property type="entry name" value="PX_dom_sf"/>
</dbReference>
<dbReference type="AlphaFoldDB" id="A0A9P0QN70"/>
<evidence type="ECO:0000313" key="11">
    <source>
        <dbReference type="EMBL" id="CAH2351638.1"/>
    </source>
</evidence>
<dbReference type="GO" id="GO:0010008">
    <property type="term" value="C:endosome membrane"/>
    <property type="evidence" value="ECO:0007669"/>
    <property type="project" value="UniProtKB-SubCell"/>
</dbReference>
<evidence type="ECO:0000256" key="5">
    <source>
        <dbReference type="ARBA" id="ARBA00022753"/>
    </source>
</evidence>
<evidence type="ECO:0000259" key="10">
    <source>
        <dbReference type="PROSITE" id="PS50195"/>
    </source>
</evidence>
<dbReference type="PROSITE" id="PS50195">
    <property type="entry name" value="PX"/>
    <property type="match status" value="1"/>
</dbReference>
<sequence length="145" mass="16786">MSGKRRNTITQLNSILPVPIELENHADDLSTSHVTDVLVGDYHLIGENASSYVVWTIKVTINDSSYSSIVLYKRYSEIEELRSKLVSVYPRESIPLLPPKNAFSISRITMNETWLEERRRGLQWFLTSVLLNPRYQTEVREFLLS</sequence>
<evidence type="ECO:0000256" key="3">
    <source>
        <dbReference type="ARBA" id="ARBA00007426"/>
    </source>
</evidence>
<evidence type="ECO:0000256" key="7">
    <source>
        <dbReference type="ARBA" id="ARBA00033728"/>
    </source>
</evidence>
<evidence type="ECO:0000313" key="12">
    <source>
        <dbReference type="Proteomes" id="UP000837801"/>
    </source>
</evidence>
<comment type="similarity">
    <text evidence="3">Belongs to the YPT35 family.</text>
</comment>
<organism evidence="11 12">
    <name type="scientific">[Candida] railenensis</name>
    <dbReference type="NCBI Taxonomy" id="45579"/>
    <lineage>
        <taxon>Eukaryota</taxon>
        <taxon>Fungi</taxon>
        <taxon>Dikarya</taxon>
        <taxon>Ascomycota</taxon>
        <taxon>Saccharomycotina</taxon>
        <taxon>Pichiomycetes</taxon>
        <taxon>Debaryomycetaceae</taxon>
        <taxon>Kurtzmaniella</taxon>
    </lineage>
</organism>
<comment type="function">
    <text evidence="7">Recruits the lipid transfer protein VPS13 to endosomal and vacuolar membranes.</text>
</comment>
<protein>
    <recommendedName>
        <fullName evidence="8">Endosomal/vacuolar adapter protein YPT35</fullName>
    </recommendedName>
    <alternativeName>
        <fullName evidence="9">PX domain-containing protein YPT35</fullName>
    </alternativeName>
</protein>
<comment type="subcellular location">
    <subcellularLocation>
        <location evidence="2">Endosome membrane</location>
        <topology evidence="2">Peripheral membrane protein</topology>
    </subcellularLocation>
    <subcellularLocation>
        <location evidence="1">Vacuole membrane</location>
        <topology evidence="1">Peripheral membrane protein</topology>
    </subcellularLocation>
</comment>
<dbReference type="Proteomes" id="UP000837801">
    <property type="component" value="Unassembled WGS sequence"/>
</dbReference>
<dbReference type="OrthoDB" id="10254720at2759"/>
<gene>
    <name evidence="11" type="ORF">CLIB1423_04S02586</name>
</gene>
<accession>A0A9P0QN70</accession>
<keyword evidence="4" id="KW-0926">Vacuole</keyword>
<dbReference type="Gene3D" id="3.30.1520.10">
    <property type="entry name" value="Phox-like domain"/>
    <property type="match status" value="1"/>
</dbReference>
<dbReference type="GO" id="GO:0005774">
    <property type="term" value="C:vacuolar membrane"/>
    <property type="evidence" value="ECO:0007669"/>
    <property type="project" value="UniProtKB-SubCell"/>
</dbReference>